<protein>
    <recommendedName>
        <fullName evidence="3">Immunity protein Imm1</fullName>
    </recommendedName>
</protein>
<reference evidence="2" key="1">
    <citation type="journal article" date="2019" name="Int. J. Syst. Evol. Microbiol.">
        <title>The Global Catalogue of Microorganisms (GCM) 10K type strain sequencing project: providing services to taxonomists for standard genome sequencing and annotation.</title>
        <authorList>
            <consortium name="The Broad Institute Genomics Platform"/>
            <consortium name="The Broad Institute Genome Sequencing Center for Infectious Disease"/>
            <person name="Wu L."/>
            <person name="Ma J."/>
        </authorList>
    </citation>
    <scope>NUCLEOTIDE SEQUENCE [LARGE SCALE GENOMIC DNA]</scope>
    <source>
        <strain evidence="2">JCM 14545</strain>
    </source>
</reference>
<keyword evidence="2" id="KW-1185">Reference proteome</keyword>
<evidence type="ECO:0000313" key="1">
    <source>
        <dbReference type="EMBL" id="GAA1985521.1"/>
    </source>
</evidence>
<name>A0ABP5DVC0_9PSEU</name>
<gene>
    <name evidence="1" type="ORF">GCM10009754_73930</name>
</gene>
<organism evidence="1 2">
    <name type="scientific">Amycolatopsis minnesotensis</name>
    <dbReference type="NCBI Taxonomy" id="337894"/>
    <lineage>
        <taxon>Bacteria</taxon>
        <taxon>Bacillati</taxon>
        <taxon>Actinomycetota</taxon>
        <taxon>Actinomycetes</taxon>
        <taxon>Pseudonocardiales</taxon>
        <taxon>Pseudonocardiaceae</taxon>
        <taxon>Amycolatopsis</taxon>
    </lineage>
</organism>
<proteinExistence type="predicted"/>
<dbReference type="EMBL" id="BAAANN010000042">
    <property type="protein sequence ID" value="GAA1985521.1"/>
    <property type="molecule type" value="Genomic_DNA"/>
</dbReference>
<evidence type="ECO:0008006" key="3">
    <source>
        <dbReference type="Google" id="ProtNLM"/>
    </source>
</evidence>
<dbReference type="Proteomes" id="UP001501116">
    <property type="component" value="Unassembled WGS sequence"/>
</dbReference>
<accession>A0ABP5DVC0</accession>
<dbReference type="Pfam" id="PF14430">
    <property type="entry name" value="Imm1"/>
    <property type="match status" value="1"/>
</dbReference>
<dbReference type="InterPro" id="IPR025680">
    <property type="entry name" value="DddI"/>
</dbReference>
<sequence length="134" mass="15234">MSITAEWEEFDNDLKVTCHEMEIKDENDIPQLVAATTQETDGEEVLLVAGPEDSQRRFTFQYNKDRTLVYVHYIQIGLGTYFVAEGDPESPELFTSSGGSFYPGSGLTPQKFETVLREFVRTKEKPTTISWKAL</sequence>
<evidence type="ECO:0000313" key="2">
    <source>
        <dbReference type="Proteomes" id="UP001501116"/>
    </source>
</evidence>
<comment type="caution">
    <text evidence="1">The sequence shown here is derived from an EMBL/GenBank/DDBJ whole genome shotgun (WGS) entry which is preliminary data.</text>
</comment>